<name>M1DYQ2_SOLTU</name>
<dbReference type="AlphaFoldDB" id="M1DYQ2"/>
<dbReference type="PaxDb" id="4113-PGSC0003DMT400096556"/>
<keyword evidence="2" id="KW-1185">Reference proteome</keyword>
<reference evidence="2" key="1">
    <citation type="journal article" date="2011" name="Nature">
        <title>Genome sequence and analysis of the tuber crop potato.</title>
        <authorList>
            <consortium name="The Potato Genome Sequencing Consortium"/>
        </authorList>
    </citation>
    <scope>NUCLEOTIDE SEQUENCE [LARGE SCALE GENOMIC DNA]</scope>
    <source>
        <strain evidence="2">cv. DM1-3 516 R44</strain>
    </source>
</reference>
<reference evidence="1" key="2">
    <citation type="submission" date="2015-06" db="UniProtKB">
        <authorList>
            <consortium name="EnsemblPlants"/>
        </authorList>
    </citation>
    <scope>IDENTIFICATION</scope>
    <source>
        <strain evidence="1">DM1-3 516 R44</strain>
    </source>
</reference>
<sequence>MIDGGKFYTEFLSTRTLHISSYRESGSAEEIKRRMEEKPCNSMVILDTFKDRIHLFLDVWEKSRLD</sequence>
<proteinExistence type="predicted"/>
<dbReference type="HOGENOM" id="CLU_2836168_0_0_1"/>
<dbReference type="EnsemblPlants" id="PGSC0003DMT400096556">
    <property type="protein sequence ID" value="PGSC0003DMT400096556"/>
    <property type="gene ID" value="PGSC0003DMG400046127"/>
</dbReference>
<dbReference type="Proteomes" id="UP000011115">
    <property type="component" value="Unassembled WGS sequence"/>
</dbReference>
<organism evidence="1 2">
    <name type="scientific">Solanum tuberosum</name>
    <name type="common">Potato</name>
    <dbReference type="NCBI Taxonomy" id="4113"/>
    <lineage>
        <taxon>Eukaryota</taxon>
        <taxon>Viridiplantae</taxon>
        <taxon>Streptophyta</taxon>
        <taxon>Embryophyta</taxon>
        <taxon>Tracheophyta</taxon>
        <taxon>Spermatophyta</taxon>
        <taxon>Magnoliopsida</taxon>
        <taxon>eudicotyledons</taxon>
        <taxon>Gunneridae</taxon>
        <taxon>Pentapetalae</taxon>
        <taxon>asterids</taxon>
        <taxon>lamiids</taxon>
        <taxon>Solanales</taxon>
        <taxon>Solanaceae</taxon>
        <taxon>Solanoideae</taxon>
        <taxon>Solaneae</taxon>
        <taxon>Solanum</taxon>
    </lineage>
</organism>
<evidence type="ECO:0000313" key="2">
    <source>
        <dbReference type="Proteomes" id="UP000011115"/>
    </source>
</evidence>
<accession>M1DYQ2</accession>
<evidence type="ECO:0000313" key="1">
    <source>
        <dbReference type="EnsemblPlants" id="PGSC0003DMT400096556"/>
    </source>
</evidence>
<dbReference type="Gramene" id="PGSC0003DMT400096556">
    <property type="protein sequence ID" value="PGSC0003DMT400096556"/>
    <property type="gene ID" value="PGSC0003DMG400046127"/>
</dbReference>
<protein>
    <submittedName>
        <fullName evidence="1">Uncharacterized protein</fullName>
    </submittedName>
</protein>
<dbReference type="InParanoid" id="M1DYQ2"/>